<proteinExistence type="inferred from homology"/>
<evidence type="ECO:0000256" key="1">
    <source>
        <dbReference type="ARBA" id="ARBA00009995"/>
    </source>
</evidence>
<evidence type="ECO:0000256" key="2">
    <source>
        <dbReference type="ARBA" id="ARBA00022676"/>
    </source>
</evidence>
<sequence length="475" mass="53875">MANGSKLHVVMFPWLAFGHMIPFLELSKFIAQKGHKVTFISTPRNIDRLPKIPQELASSITLVKIPLPKIEQLPENAEATMDIPNEDIPHLKKVYDGLELDLTRFLESSLPDWIIYDFAPYWLPPIAAKLGISKAFFSIINAWFLAFLGPSDVMINNADPRLTVEDFIVPPKWVPFETKVAYKPPEINWILGAGRQNITGVSDSYRSGMLVKGSDVIAVRHCNEFEGQWLKLLEELQQKKVIPLGLIPPHLEKTSNDGNDSWVSIKEWLDSHQNNKGSVLYVALGSEVSLSQIDVTELALGLELSGVPFFWALRKPSWSNESTFEVPDGFVERVKGRGVVWKGWAPQVNILSHDSVGGFLTHCGWSSCIEGLVFGHPLVMLPFSVDQGLNARVMEDYKVGFEIPRNDNDRSYTRNSVAECVRLIMVENEGKIYREKAKEMSAIFGDRELHDDYVYKFIDYLENSRHNPMDKFSYH</sequence>
<keyword evidence="7" id="KW-1185">Reference proteome</keyword>
<keyword evidence="2 4" id="KW-0328">Glycosyltransferase</keyword>
<dbReference type="InterPro" id="IPR002213">
    <property type="entry name" value="UDP_glucos_trans"/>
</dbReference>
<dbReference type="Pfam" id="PF00201">
    <property type="entry name" value="UDPGT"/>
    <property type="match status" value="1"/>
</dbReference>
<evidence type="ECO:0000256" key="3">
    <source>
        <dbReference type="ARBA" id="ARBA00022679"/>
    </source>
</evidence>
<dbReference type="FunFam" id="3.40.50.2000:FF:000088">
    <property type="entry name" value="Glycosyltransferase"/>
    <property type="match status" value="1"/>
</dbReference>
<dbReference type="EMBL" id="JBJUIK010000006">
    <property type="protein sequence ID" value="KAL3524971.1"/>
    <property type="molecule type" value="Genomic_DNA"/>
</dbReference>
<evidence type="ECO:0000256" key="5">
    <source>
        <dbReference type="RuleBase" id="RU362057"/>
    </source>
</evidence>
<gene>
    <name evidence="6" type="ORF">ACH5RR_013343</name>
</gene>
<dbReference type="PANTHER" id="PTHR48049">
    <property type="entry name" value="GLYCOSYLTRANSFERASE"/>
    <property type="match status" value="1"/>
</dbReference>
<comment type="caution">
    <text evidence="6">The sequence shown here is derived from an EMBL/GenBank/DDBJ whole genome shotgun (WGS) entry which is preliminary data.</text>
</comment>
<dbReference type="PANTHER" id="PTHR48049:SF60">
    <property type="entry name" value="UDP-GLYCOSYLTRANSFERASE 91B1"/>
    <property type="match status" value="1"/>
</dbReference>
<evidence type="ECO:0000313" key="6">
    <source>
        <dbReference type="EMBL" id="KAL3524971.1"/>
    </source>
</evidence>
<keyword evidence="3 4" id="KW-0808">Transferase</keyword>
<dbReference type="GO" id="GO:0016757">
    <property type="term" value="F:glycosyltransferase activity"/>
    <property type="evidence" value="ECO:0007669"/>
    <property type="project" value="UniProtKB-KW"/>
</dbReference>
<comment type="similarity">
    <text evidence="1 4">Belongs to the UDP-glycosyltransferase family.</text>
</comment>
<accession>A0ABD2ZZS6</accession>
<evidence type="ECO:0000256" key="4">
    <source>
        <dbReference type="RuleBase" id="RU003718"/>
    </source>
</evidence>
<name>A0ABD2ZZS6_9GENT</name>
<evidence type="ECO:0000313" key="7">
    <source>
        <dbReference type="Proteomes" id="UP001630127"/>
    </source>
</evidence>
<reference evidence="6 7" key="1">
    <citation type="submission" date="2024-11" db="EMBL/GenBank/DDBJ databases">
        <title>A near-complete genome assembly of Cinchona calisaya.</title>
        <authorList>
            <person name="Lian D.C."/>
            <person name="Zhao X.W."/>
            <person name="Wei L."/>
        </authorList>
    </citation>
    <scope>NUCLEOTIDE SEQUENCE [LARGE SCALE GENOMIC DNA]</scope>
    <source>
        <tissue evidence="6">Nenye</tissue>
    </source>
</reference>
<dbReference type="InterPro" id="IPR035595">
    <property type="entry name" value="UDP_glycos_trans_CS"/>
</dbReference>
<dbReference type="FunFam" id="3.40.50.2000:FF:000037">
    <property type="entry name" value="Glycosyltransferase"/>
    <property type="match status" value="1"/>
</dbReference>
<dbReference type="Gene3D" id="3.40.50.2000">
    <property type="entry name" value="Glycogen Phosphorylase B"/>
    <property type="match status" value="2"/>
</dbReference>
<dbReference type="EC" id="2.4.1.-" evidence="5"/>
<dbReference type="Proteomes" id="UP001630127">
    <property type="component" value="Unassembled WGS sequence"/>
</dbReference>
<dbReference type="AlphaFoldDB" id="A0ABD2ZZS6"/>
<organism evidence="6 7">
    <name type="scientific">Cinchona calisaya</name>
    <dbReference type="NCBI Taxonomy" id="153742"/>
    <lineage>
        <taxon>Eukaryota</taxon>
        <taxon>Viridiplantae</taxon>
        <taxon>Streptophyta</taxon>
        <taxon>Embryophyta</taxon>
        <taxon>Tracheophyta</taxon>
        <taxon>Spermatophyta</taxon>
        <taxon>Magnoliopsida</taxon>
        <taxon>eudicotyledons</taxon>
        <taxon>Gunneridae</taxon>
        <taxon>Pentapetalae</taxon>
        <taxon>asterids</taxon>
        <taxon>lamiids</taxon>
        <taxon>Gentianales</taxon>
        <taxon>Rubiaceae</taxon>
        <taxon>Cinchonoideae</taxon>
        <taxon>Cinchoneae</taxon>
        <taxon>Cinchona</taxon>
    </lineage>
</organism>
<dbReference type="CDD" id="cd03784">
    <property type="entry name" value="GT1_Gtf-like"/>
    <property type="match status" value="1"/>
</dbReference>
<dbReference type="SUPFAM" id="SSF53756">
    <property type="entry name" value="UDP-Glycosyltransferase/glycogen phosphorylase"/>
    <property type="match status" value="1"/>
</dbReference>
<protein>
    <recommendedName>
        <fullName evidence="5">Glycosyltransferase</fullName>
        <ecNumber evidence="5">2.4.1.-</ecNumber>
    </recommendedName>
</protein>
<dbReference type="InterPro" id="IPR050481">
    <property type="entry name" value="UDP-glycosyltransf_plant"/>
</dbReference>
<dbReference type="PROSITE" id="PS00375">
    <property type="entry name" value="UDPGT"/>
    <property type="match status" value="1"/>
</dbReference>